<dbReference type="OrthoDB" id="15893at2759"/>
<evidence type="ECO:0000313" key="1">
    <source>
        <dbReference type="EMBL" id="ORY01715.1"/>
    </source>
</evidence>
<proteinExistence type="predicted"/>
<accession>A0A1Y1YVX2</accession>
<dbReference type="PANTHER" id="PTHR28015">
    <property type="entry name" value="ATP SYNTHASE ASSEMBLY FACTOR FMC1, MITOCHONDRIAL"/>
    <property type="match status" value="1"/>
</dbReference>
<dbReference type="EMBL" id="MCFE01000066">
    <property type="protein sequence ID" value="ORY01715.1"/>
    <property type="molecule type" value="Genomic_DNA"/>
</dbReference>
<keyword evidence="2" id="KW-1185">Reference proteome</keyword>
<dbReference type="AlphaFoldDB" id="A0A1Y1YVX2"/>
<dbReference type="STRING" id="1314790.A0A1Y1YVX2"/>
<dbReference type="GO" id="GO:0033615">
    <property type="term" value="P:mitochondrial proton-transporting ATP synthase complex assembly"/>
    <property type="evidence" value="ECO:0007669"/>
    <property type="project" value="InterPro"/>
</dbReference>
<dbReference type="InterPro" id="IPR039196">
    <property type="entry name" value="Fmc1"/>
</dbReference>
<dbReference type="GO" id="GO:0005759">
    <property type="term" value="C:mitochondrial matrix"/>
    <property type="evidence" value="ECO:0007669"/>
    <property type="project" value="TreeGrafter"/>
</dbReference>
<comment type="caution">
    <text evidence="1">The sequence shown here is derived from an EMBL/GenBank/DDBJ whole genome shotgun (WGS) entry which is preliminary data.</text>
</comment>
<dbReference type="Pfam" id="PF13233">
    <property type="entry name" value="Complex1_LYR_2"/>
    <property type="match status" value="1"/>
</dbReference>
<dbReference type="PANTHER" id="PTHR28015:SF1">
    <property type="entry name" value="ATP SYNTHASE ASSEMBLY FACTOR FMC1, MITOCHONDRIAL"/>
    <property type="match status" value="1"/>
</dbReference>
<dbReference type="InParanoid" id="A0A1Y1YVX2"/>
<evidence type="ECO:0000313" key="2">
    <source>
        <dbReference type="Proteomes" id="UP000193498"/>
    </source>
</evidence>
<reference evidence="1 2" key="1">
    <citation type="submission" date="2016-07" db="EMBL/GenBank/DDBJ databases">
        <title>Pervasive Adenine N6-methylation of Active Genes in Fungi.</title>
        <authorList>
            <consortium name="DOE Joint Genome Institute"/>
            <person name="Mondo S.J."/>
            <person name="Dannebaum R.O."/>
            <person name="Kuo R.C."/>
            <person name="Labutti K."/>
            <person name="Haridas S."/>
            <person name="Kuo A."/>
            <person name="Salamov A."/>
            <person name="Ahrendt S.R."/>
            <person name="Lipzen A."/>
            <person name="Sullivan W."/>
            <person name="Andreopoulos W.B."/>
            <person name="Clum A."/>
            <person name="Lindquist E."/>
            <person name="Daum C."/>
            <person name="Ramamoorthy G.K."/>
            <person name="Gryganskyi A."/>
            <person name="Culley D."/>
            <person name="Magnuson J.K."/>
            <person name="James T.Y."/>
            <person name="O'Malley M.A."/>
            <person name="Stajich J.E."/>
            <person name="Spatafora J.W."/>
            <person name="Visel A."/>
            <person name="Grigoriev I.V."/>
        </authorList>
    </citation>
    <scope>NUCLEOTIDE SEQUENCE [LARGE SCALE GENOMIC DNA]</scope>
    <source>
        <strain evidence="1 2">CBS 931.73</strain>
    </source>
</reference>
<dbReference type="FunCoup" id="A0A1Y1YVX2">
    <property type="interactions" value="27"/>
</dbReference>
<organism evidence="1 2">
    <name type="scientific">Basidiobolus meristosporus CBS 931.73</name>
    <dbReference type="NCBI Taxonomy" id="1314790"/>
    <lineage>
        <taxon>Eukaryota</taxon>
        <taxon>Fungi</taxon>
        <taxon>Fungi incertae sedis</taxon>
        <taxon>Zoopagomycota</taxon>
        <taxon>Entomophthoromycotina</taxon>
        <taxon>Basidiobolomycetes</taxon>
        <taxon>Basidiobolales</taxon>
        <taxon>Basidiobolaceae</taxon>
        <taxon>Basidiobolus</taxon>
    </lineage>
</organism>
<sequence length="110" mass="12773">MASVITAARSTFKNLLQEVDSQLTQKTNNSYWREQLQLIYKERLENNSPEVSAKLQADAQDILTYLESSRKHKELLERYNPHMNITPDERLNLTANRVGLQLPKAFNPDE</sequence>
<name>A0A1Y1YVX2_9FUNG</name>
<protein>
    <submittedName>
        <fullName evidence="1">Uncharacterized protein</fullName>
    </submittedName>
</protein>
<gene>
    <name evidence="1" type="ORF">K493DRAFT_347145</name>
</gene>
<dbReference type="Proteomes" id="UP000193498">
    <property type="component" value="Unassembled WGS sequence"/>
</dbReference>